<dbReference type="PANTHER" id="PTHR43798">
    <property type="entry name" value="MONOACYLGLYCEROL LIPASE"/>
    <property type="match status" value="1"/>
</dbReference>
<gene>
    <name evidence="2" type="ORF">J2800_002822</name>
</gene>
<dbReference type="Proteomes" id="UP001262754">
    <property type="component" value="Unassembled WGS sequence"/>
</dbReference>
<proteinExistence type="predicted"/>
<comment type="caution">
    <text evidence="2">The sequence shown here is derived from an EMBL/GenBank/DDBJ whole genome shotgun (WGS) entry which is preliminary data.</text>
</comment>
<dbReference type="InterPro" id="IPR029058">
    <property type="entry name" value="AB_hydrolase_fold"/>
</dbReference>
<sequence>MPFVTHRGQRIHYTVEGEGPLVVLQHGLFMDAASWKANGVVDALVGRHRVACVDSLGHGQSDKPVDPALYAQDQRAGDLAAVIDALGEEKAAVFGYSMGAWMAVGLAKHHPEKLSRLVVGGWDLLNGVPKTPNGPLTFDLFWAFARATAPALVAWVTPEIEPAMRACFEALAQLDGARQAVLDGGFPVLLWDGDQDPYAPPMQAFAAAENLPFLSSPGGHVPAIEAPGPETVAALAAFLAG</sequence>
<dbReference type="PRINTS" id="PR00111">
    <property type="entry name" value="ABHYDROLASE"/>
</dbReference>
<dbReference type="InterPro" id="IPR050266">
    <property type="entry name" value="AB_hydrolase_sf"/>
</dbReference>
<accession>A0ABU1N0X7</accession>
<evidence type="ECO:0000259" key="1">
    <source>
        <dbReference type="Pfam" id="PF00561"/>
    </source>
</evidence>
<dbReference type="InterPro" id="IPR000073">
    <property type="entry name" value="AB_hydrolase_1"/>
</dbReference>
<organism evidence="2 3">
    <name type="scientific">Caulobacter rhizosphaerae</name>
    <dbReference type="NCBI Taxonomy" id="2010972"/>
    <lineage>
        <taxon>Bacteria</taxon>
        <taxon>Pseudomonadati</taxon>
        <taxon>Pseudomonadota</taxon>
        <taxon>Alphaproteobacteria</taxon>
        <taxon>Caulobacterales</taxon>
        <taxon>Caulobacteraceae</taxon>
        <taxon>Caulobacter</taxon>
    </lineage>
</organism>
<dbReference type="RefSeq" id="WP_310032425.1">
    <property type="nucleotide sequence ID" value="NZ_JAVDRL010000007.1"/>
</dbReference>
<name>A0ABU1N0X7_9CAUL</name>
<keyword evidence="3" id="KW-1185">Reference proteome</keyword>
<feature type="domain" description="AB hydrolase-1" evidence="1">
    <location>
        <begin position="20"/>
        <end position="119"/>
    </location>
</feature>
<reference evidence="2 3" key="1">
    <citation type="submission" date="2023-07" db="EMBL/GenBank/DDBJ databases">
        <title>Sorghum-associated microbial communities from plants grown in Nebraska, USA.</title>
        <authorList>
            <person name="Schachtman D."/>
        </authorList>
    </citation>
    <scope>NUCLEOTIDE SEQUENCE [LARGE SCALE GENOMIC DNA]</scope>
    <source>
        <strain evidence="2 3">DS2154</strain>
    </source>
</reference>
<evidence type="ECO:0000313" key="2">
    <source>
        <dbReference type="EMBL" id="MDR6532069.1"/>
    </source>
</evidence>
<protein>
    <submittedName>
        <fullName evidence="2">Pimeloyl-ACP methyl ester carboxylesterase</fullName>
    </submittedName>
</protein>
<dbReference type="Gene3D" id="3.40.50.1820">
    <property type="entry name" value="alpha/beta hydrolase"/>
    <property type="match status" value="1"/>
</dbReference>
<dbReference type="PANTHER" id="PTHR43798:SF33">
    <property type="entry name" value="HYDROLASE, PUTATIVE (AFU_ORTHOLOGUE AFUA_2G14860)-RELATED"/>
    <property type="match status" value="1"/>
</dbReference>
<evidence type="ECO:0000313" key="3">
    <source>
        <dbReference type="Proteomes" id="UP001262754"/>
    </source>
</evidence>
<dbReference type="EMBL" id="JAVDRL010000007">
    <property type="protein sequence ID" value="MDR6532069.1"/>
    <property type="molecule type" value="Genomic_DNA"/>
</dbReference>
<dbReference type="SUPFAM" id="SSF53474">
    <property type="entry name" value="alpha/beta-Hydrolases"/>
    <property type="match status" value="1"/>
</dbReference>
<dbReference type="Pfam" id="PF00561">
    <property type="entry name" value="Abhydrolase_1"/>
    <property type="match status" value="1"/>
</dbReference>